<dbReference type="InterPro" id="IPR046342">
    <property type="entry name" value="CBS_dom_sf"/>
</dbReference>
<dbReference type="KEGG" id="dalk:DSCA_26760"/>
<dbReference type="AlphaFoldDB" id="A0A5K7YHY5"/>
<dbReference type="RefSeq" id="WP_167527756.1">
    <property type="nucleotide sequence ID" value="NZ_AP021874.1"/>
</dbReference>
<proteinExistence type="predicted"/>
<dbReference type="EMBL" id="AP021874">
    <property type="protein sequence ID" value="BBO68746.1"/>
    <property type="molecule type" value="Genomic_DNA"/>
</dbReference>
<dbReference type="PANTHER" id="PTHR43080">
    <property type="entry name" value="CBS DOMAIN-CONTAINING PROTEIN CBSX3, MITOCHONDRIAL"/>
    <property type="match status" value="1"/>
</dbReference>
<gene>
    <name evidence="4" type="ORF">DSCA_26760</name>
</gene>
<dbReference type="SUPFAM" id="SSF54631">
    <property type="entry name" value="CBS-domain pair"/>
    <property type="match status" value="1"/>
</dbReference>
<dbReference type="Pfam" id="PF00571">
    <property type="entry name" value="CBS"/>
    <property type="match status" value="2"/>
</dbReference>
<evidence type="ECO:0000256" key="2">
    <source>
        <dbReference type="PROSITE-ProRule" id="PRU00703"/>
    </source>
</evidence>
<reference evidence="4 5" key="1">
    <citation type="submission" date="2019-11" db="EMBL/GenBank/DDBJ databases">
        <title>Comparative genomics of hydrocarbon-degrading Desulfosarcina strains.</title>
        <authorList>
            <person name="Watanabe M."/>
            <person name="Kojima H."/>
            <person name="Fukui M."/>
        </authorList>
    </citation>
    <scope>NUCLEOTIDE SEQUENCE [LARGE SCALE GENOMIC DNA]</scope>
    <source>
        <strain evidence="4 5">PL12</strain>
    </source>
</reference>
<sequence length="149" mass="16922">MRVQDVIQQKRRVVHTIPAQQTAEDAIVQMTEQKASALIVVEGDKPVGIFTERDVLRCHVAWRHRLFREMPLSEAMTGNLIVARPDDLASSAMAMMIKADIRHLPVVEDRRIACMLTISDLVKHHVGELTAELHYLQEYITDLQDAAQD</sequence>
<dbReference type="InterPro" id="IPR000644">
    <property type="entry name" value="CBS_dom"/>
</dbReference>
<accession>A0A5K7YHY5</accession>
<evidence type="ECO:0000256" key="1">
    <source>
        <dbReference type="ARBA" id="ARBA00023122"/>
    </source>
</evidence>
<dbReference type="SMART" id="SM00116">
    <property type="entry name" value="CBS"/>
    <property type="match status" value="2"/>
</dbReference>
<feature type="domain" description="CBS" evidence="3">
    <location>
        <begin position="10"/>
        <end position="66"/>
    </location>
</feature>
<keyword evidence="1 2" id="KW-0129">CBS domain</keyword>
<dbReference type="PANTHER" id="PTHR43080:SF2">
    <property type="entry name" value="CBS DOMAIN-CONTAINING PROTEIN"/>
    <property type="match status" value="1"/>
</dbReference>
<evidence type="ECO:0000313" key="4">
    <source>
        <dbReference type="EMBL" id="BBO68746.1"/>
    </source>
</evidence>
<dbReference type="Proteomes" id="UP000427906">
    <property type="component" value="Chromosome"/>
</dbReference>
<organism evidence="4 5">
    <name type="scientific">Desulfosarcina alkanivorans</name>
    <dbReference type="NCBI Taxonomy" id="571177"/>
    <lineage>
        <taxon>Bacteria</taxon>
        <taxon>Pseudomonadati</taxon>
        <taxon>Thermodesulfobacteriota</taxon>
        <taxon>Desulfobacteria</taxon>
        <taxon>Desulfobacterales</taxon>
        <taxon>Desulfosarcinaceae</taxon>
        <taxon>Desulfosarcina</taxon>
    </lineage>
</organism>
<evidence type="ECO:0000313" key="5">
    <source>
        <dbReference type="Proteomes" id="UP000427906"/>
    </source>
</evidence>
<name>A0A5K7YHY5_9BACT</name>
<dbReference type="InterPro" id="IPR051257">
    <property type="entry name" value="Diverse_CBS-Domain"/>
</dbReference>
<protein>
    <submittedName>
        <fullName evidence="4">Inosine-5-monophosphate dehydrogenase</fullName>
    </submittedName>
</protein>
<evidence type="ECO:0000259" key="3">
    <source>
        <dbReference type="PROSITE" id="PS51371"/>
    </source>
</evidence>
<keyword evidence="5" id="KW-1185">Reference proteome</keyword>
<dbReference type="PROSITE" id="PS51371">
    <property type="entry name" value="CBS"/>
    <property type="match status" value="2"/>
</dbReference>
<feature type="domain" description="CBS" evidence="3">
    <location>
        <begin position="76"/>
        <end position="132"/>
    </location>
</feature>
<dbReference type="Gene3D" id="3.10.580.10">
    <property type="entry name" value="CBS-domain"/>
    <property type="match status" value="1"/>
</dbReference>